<dbReference type="EMBL" id="BMZG01000001">
    <property type="protein sequence ID" value="GHA65631.1"/>
    <property type="molecule type" value="Genomic_DNA"/>
</dbReference>
<organism evidence="1 2">
    <name type="scientific">Formosimonas limnophila</name>
    <dbReference type="NCBI Taxonomy" id="1384487"/>
    <lineage>
        <taxon>Bacteria</taxon>
        <taxon>Pseudomonadati</taxon>
        <taxon>Pseudomonadota</taxon>
        <taxon>Betaproteobacteria</taxon>
        <taxon>Burkholderiales</taxon>
        <taxon>Burkholderiaceae</taxon>
        <taxon>Formosimonas</taxon>
    </lineage>
</organism>
<dbReference type="AlphaFoldDB" id="A0A8J3CLA9"/>
<evidence type="ECO:0000313" key="1">
    <source>
        <dbReference type="EMBL" id="GHA65631.1"/>
    </source>
</evidence>
<gene>
    <name evidence="1" type="ORF">GCM10009007_02820</name>
</gene>
<proteinExistence type="predicted"/>
<dbReference type="RefSeq" id="WP_189490586.1">
    <property type="nucleotide sequence ID" value="NZ_BMZG01000001.1"/>
</dbReference>
<name>A0A8J3CLA9_9BURK</name>
<accession>A0A8J3CLA9</accession>
<reference evidence="1" key="1">
    <citation type="journal article" date="2014" name="Int. J. Syst. Evol. Microbiol.">
        <title>Complete genome sequence of Corynebacterium casei LMG S-19264T (=DSM 44701T), isolated from a smear-ripened cheese.</title>
        <authorList>
            <consortium name="US DOE Joint Genome Institute (JGI-PGF)"/>
            <person name="Walter F."/>
            <person name="Albersmeier A."/>
            <person name="Kalinowski J."/>
            <person name="Ruckert C."/>
        </authorList>
    </citation>
    <scope>NUCLEOTIDE SEQUENCE</scope>
    <source>
        <strain evidence="1">KCTC 32501</strain>
    </source>
</reference>
<reference evidence="1" key="2">
    <citation type="submission" date="2020-09" db="EMBL/GenBank/DDBJ databases">
        <authorList>
            <person name="Sun Q."/>
            <person name="Kim S."/>
        </authorList>
    </citation>
    <scope>NUCLEOTIDE SEQUENCE</scope>
    <source>
        <strain evidence="1">KCTC 32501</strain>
    </source>
</reference>
<protein>
    <submittedName>
        <fullName evidence="1">Uncharacterized protein</fullName>
    </submittedName>
</protein>
<sequence length="55" mass="6569">MFRTYQPHTMKQSARAPRAELPVDIALRQSEVNLKKTVFHLWLPVRVWFKKSLMS</sequence>
<comment type="caution">
    <text evidence="1">The sequence shown here is derived from an EMBL/GenBank/DDBJ whole genome shotgun (WGS) entry which is preliminary data.</text>
</comment>
<evidence type="ECO:0000313" key="2">
    <source>
        <dbReference type="Proteomes" id="UP000614287"/>
    </source>
</evidence>
<keyword evidence="2" id="KW-1185">Reference proteome</keyword>
<dbReference type="Proteomes" id="UP000614287">
    <property type="component" value="Unassembled WGS sequence"/>
</dbReference>